<dbReference type="RefSeq" id="WP_209286284.1">
    <property type="nucleotide sequence ID" value="NZ_JACVEW010000003.1"/>
</dbReference>
<dbReference type="Pfam" id="PF15943">
    <property type="entry name" value="YdaS_toxin"/>
    <property type="match status" value="1"/>
</dbReference>
<keyword evidence="2" id="KW-1185">Reference proteome</keyword>
<organism evidence="1 2">
    <name type="scientific">Marinobacterium alkalitolerans</name>
    <dbReference type="NCBI Taxonomy" id="1542925"/>
    <lineage>
        <taxon>Bacteria</taxon>
        <taxon>Pseudomonadati</taxon>
        <taxon>Pseudomonadota</taxon>
        <taxon>Gammaproteobacteria</taxon>
        <taxon>Oceanospirillales</taxon>
        <taxon>Oceanospirillaceae</taxon>
        <taxon>Marinobacterium</taxon>
    </lineage>
</organism>
<dbReference type="InterPro" id="IPR010982">
    <property type="entry name" value="Lambda_DNA-bd_dom_sf"/>
</dbReference>
<dbReference type="Proteomes" id="UP000810171">
    <property type="component" value="Unassembled WGS sequence"/>
</dbReference>
<comment type="caution">
    <text evidence="1">The sequence shown here is derived from an EMBL/GenBank/DDBJ whole genome shotgun (WGS) entry which is preliminary data.</text>
</comment>
<gene>
    <name evidence="1" type="ORF">H9C73_02910</name>
</gene>
<name>A0ABS3Z7J4_9GAMM</name>
<evidence type="ECO:0000313" key="2">
    <source>
        <dbReference type="Proteomes" id="UP000810171"/>
    </source>
</evidence>
<dbReference type="EMBL" id="JACVEW010000003">
    <property type="protein sequence ID" value="MBP0047674.1"/>
    <property type="molecule type" value="Genomic_DNA"/>
</dbReference>
<accession>A0ABS3Z7J4</accession>
<dbReference type="InterPro" id="IPR031856">
    <property type="entry name" value="YdaS_toxin-like"/>
</dbReference>
<protein>
    <submittedName>
        <fullName evidence="1">Helix-turn-helix domain-containing protein</fullName>
    </submittedName>
</protein>
<proteinExistence type="predicted"/>
<evidence type="ECO:0000313" key="1">
    <source>
        <dbReference type="EMBL" id="MBP0047674.1"/>
    </source>
</evidence>
<sequence length="74" mass="8512">MKNTALLEWAKTATDEQVKRTKTTRGYLRQIAYGNKTASAELASRIEKETFGSVTRKQLRPDDWRVIWPELSVA</sequence>
<dbReference type="Gene3D" id="1.10.260.40">
    <property type="entry name" value="lambda repressor-like DNA-binding domains"/>
    <property type="match status" value="1"/>
</dbReference>
<reference evidence="1 2" key="1">
    <citation type="submission" date="2020-09" db="EMBL/GenBank/DDBJ databases">
        <authorList>
            <person name="Tanuku N.R.S."/>
        </authorList>
    </citation>
    <scope>NUCLEOTIDE SEQUENCE [LARGE SCALE GENOMIC DNA]</scope>
    <source>
        <strain evidence="1 2">AK62</strain>
    </source>
</reference>